<accession>A0A5N0UU64</accession>
<dbReference type="GO" id="GO:0016020">
    <property type="term" value="C:membrane"/>
    <property type="evidence" value="ECO:0007669"/>
    <property type="project" value="TreeGrafter"/>
</dbReference>
<evidence type="ECO:0000313" key="2">
    <source>
        <dbReference type="EMBL" id="KAA9152047.1"/>
    </source>
</evidence>
<dbReference type="Pfam" id="PF00561">
    <property type="entry name" value="Abhydrolase_1"/>
    <property type="match status" value="1"/>
</dbReference>
<dbReference type="InterPro" id="IPR029058">
    <property type="entry name" value="AB_hydrolase_fold"/>
</dbReference>
<feature type="domain" description="AB hydrolase-1" evidence="1">
    <location>
        <begin position="45"/>
        <end position="284"/>
    </location>
</feature>
<proteinExistence type="predicted"/>
<name>A0A5N0UU64_9PSEU</name>
<evidence type="ECO:0000259" key="1">
    <source>
        <dbReference type="Pfam" id="PF00561"/>
    </source>
</evidence>
<dbReference type="PANTHER" id="PTHR43798">
    <property type="entry name" value="MONOACYLGLYCEROL LIPASE"/>
    <property type="match status" value="1"/>
</dbReference>
<dbReference type="EMBL" id="VMNW02000093">
    <property type="protein sequence ID" value="KAA9152047.1"/>
    <property type="molecule type" value="Genomic_DNA"/>
</dbReference>
<dbReference type="InterPro" id="IPR050266">
    <property type="entry name" value="AB_hydrolase_sf"/>
</dbReference>
<sequence>MPECWAGGVRNPERPLTGIGPDTFDLKYRTIHGYRRAYRMAGSGPVLLFIHGIGDDSSTWLEVLASLTGEYTVLAPDLLGHGGSDKPRADYSVAAYACGMRDLLATLDIDRVTVVGHSLGGGVAMQFAYQFPERCERLVLVASGGIGLGVHPLLRLAAAPGTDLMLPLLGSLPVRTALRGLLAATGGFGLGEDLDYVVRKYVRLAESPSRQAFLRTLRAVVDWRGQVVNMLDRTYLTEGIPTMLVWGTRDHVVPSEHAAVAHDAMPGSRLEIFEGAGHFPHHTSPQRFLAVLRDFLTHTRPARYDVHRWRGLLRRAGAAATLGMSSGT</sequence>
<dbReference type="OrthoDB" id="3371334at2"/>
<dbReference type="GO" id="GO:0016787">
    <property type="term" value="F:hydrolase activity"/>
    <property type="evidence" value="ECO:0007669"/>
    <property type="project" value="UniProtKB-KW"/>
</dbReference>
<comment type="caution">
    <text evidence="2">The sequence shown here is derived from an EMBL/GenBank/DDBJ whole genome shotgun (WGS) entry which is preliminary data.</text>
</comment>
<reference evidence="2" key="1">
    <citation type="submission" date="2019-09" db="EMBL/GenBank/DDBJ databases">
        <authorList>
            <person name="Teo W.F.A."/>
            <person name="Duangmal K."/>
        </authorList>
    </citation>
    <scope>NUCLEOTIDE SEQUENCE [LARGE SCALE GENOMIC DNA]</scope>
    <source>
        <strain evidence="2">K81G1</strain>
    </source>
</reference>
<dbReference type="PANTHER" id="PTHR43798:SF33">
    <property type="entry name" value="HYDROLASE, PUTATIVE (AFU_ORTHOLOGUE AFUA_2G14860)-RELATED"/>
    <property type="match status" value="1"/>
</dbReference>
<dbReference type="Proteomes" id="UP000319769">
    <property type="component" value="Unassembled WGS sequence"/>
</dbReference>
<keyword evidence="3" id="KW-1185">Reference proteome</keyword>
<dbReference type="InterPro" id="IPR000073">
    <property type="entry name" value="AB_hydrolase_1"/>
</dbReference>
<keyword evidence="2" id="KW-0378">Hydrolase</keyword>
<dbReference type="AlphaFoldDB" id="A0A5N0UU64"/>
<protein>
    <submittedName>
        <fullName evidence="2">Alpha/beta hydrolase</fullName>
    </submittedName>
</protein>
<gene>
    <name evidence="2" type="ORF">FPZ12_037780</name>
</gene>
<dbReference type="Gene3D" id="3.40.50.1820">
    <property type="entry name" value="alpha/beta hydrolase"/>
    <property type="match status" value="1"/>
</dbReference>
<dbReference type="PRINTS" id="PR00111">
    <property type="entry name" value="ABHYDROLASE"/>
</dbReference>
<organism evidence="2 3">
    <name type="scientific">Amycolatopsis acidicola</name>
    <dbReference type="NCBI Taxonomy" id="2596893"/>
    <lineage>
        <taxon>Bacteria</taxon>
        <taxon>Bacillati</taxon>
        <taxon>Actinomycetota</taxon>
        <taxon>Actinomycetes</taxon>
        <taxon>Pseudonocardiales</taxon>
        <taxon>Pseudonocardiaceae</taxon>
        <taxon>Amycolatopsis</taxon>
    </lineage>
</organism>
<evidence type="ECO:0000313" key="3">
    <source>
        <dbReference type="Proteomes" id="UP000319769"/>
    </source>
</evidence>
<dbReference type="SUPFAM" id="SSF53474">
    <property type="entry name" value="alpha/beta-Hydrolases"/>
    <property type="match status" value="1"/>
</dbReference>